<protein>
    <submittedName>
        <fullName evidence="7">Enoyl-CoA hydratase-related protein</fullName>
    </submittedName>
</protein>
<dbReference type="Pfam" id="PF00378">
    <property type="entry name" value="ECH_1"/>
    <property type="match status" value="1"/>
</dbReference>
<keyword evidence="3" id="KW-0276">Fatty acid metabolism</keyword>
<evidence type="ECO:0000256" key="4">
    <source>
        <dbReference type="ARBA" id="ARBA00023709"/>
    </source>
</evidence>
<dbReference type="Gene3D" id="3.90.226.10">
    <property type="entry name" value="2-enoyl-CoA Hydratase, Chain A, domain 1"/>
    <property type="match status" value="1"/>
</dbReference>
<keyword evidence="8" id="KW-1185">Reference proteome</keyword>
<evidence type="ECO:0000256" key="2">
    <source>
        <dbReference type="ARBA" id="ARBA00005254"/>
    </source>
</evidence>
<dbReference type="PANTHER" id="PTHR43459:SF1">
    <property type="entry name" value="EG:BACN32G11.4 PROTEIN"/>
    <property type="match status" value="1"/>
</dbReference>
<comment type="similarity">
    <text evidence="2 6">Belongs to the enoyl-CoA hydratase/isomerase family.</text>
</comment>
<dbReference type="PANTHER" id="PTHR43459">
    <property type="entry name" value="ENOYL-COA HYDRATASE"/>
    <property type="match status" value="1"/>
</dbReference>
<dbReference type="CDD" id="cd06558">
    <property type="entry name" value="crotonase-like"/>
    <property type="match status" value="1"/>
</dbReference>
<dbReference type="InterPro" id="IPR001753">
    <property type="entry name" value="Enoyl-CoA_hydra/iso"/>
</dbReference>
<dbReference type="RefSeq" id="WP_246833353.1">
    <property type="nucleotide sequence ID" value="NZ_JAPWIE010000001.1"/>
</dbReference>
<evidence type="ECO:0000256" key="1">
    <source>
        <dbReference type="ARBA" id="ARBA00002994"/>
    </source>
</evidence>
<dbReference type="EMBL" id="JAPWIE010000001">
    <property type="protein sequence ID" value="MCZ4548819.1"/>
    <property type="molecule type" value="Genomic_DNA"/>
</dbReference>
<dbReference type="PROSITE" id="PS00166">
    <property type="entry name" value="ENOYL_COA_HYDRATASE"/>
    <property type="match status" value="1"/>
</dbReference>
<dbReference type="InterPro" id="IPR018376">
    <property type="entry name" value="Enoyl-CoA_hyd/isom_CS"/>
</dbReference>
<organism evidence="7 8">
    <name type="scientific">Gordonia rubripertincta</name>
    <name type="common">Rhodococcus corallinus</name>
    <dbReference type="NCBI Taxonomy" id="36822"/>
    <lineage>
        <taxon>Bacteria</taxon>
        <taxon>Bacillati</taxon>
        <taxon>Actinomycetota</taxon>
        <taxon>Actinomycetes</taxon>
        <taxon>Mycobacteriales</taxon>
        <taxon>Gordoniaceae</taxon>
        <taxon>Gordonia</taxon>
    </lineage>
</organism>
<reference evidence="7" key="1">
    <citation type="submission" date="2022-12" db="EMBL/GenBank/DDBJ databases">
        <authorList>
            <person name="Krivoruchko A.V."/>
            <person name="Elkin A."/>
        </authorList>
    </citation>
    <scope>NUCLEOTIDE SEQUENCE</scope>
    <source>
        <strain evidence="7">IEGM 1388</strain>
    </source>
</reference>
<evidence type="ECO:0000313" key="8">
    <source>
        <dbReference type="Proteomes" id="UP001067235"/>
    </source>
</evidence>
<dbReference type="Gene3D" id="1.10.12.10">
    <property type="entry name" value="Lyase 2-enoyl-coa Hydratase, Chain A, domain 2"/>
    <property type="match status" value="1"/>
</dbReference>
<dbReference type="InterPro" id="IPR029045">
    <property type="entry name" value="ClpP/crotonase-like_dom_sf"/>
</dbReference>
<dbReference type="InterPro" id="IPR014748">
    <property type="entry name" value="Enoyl-CoA_hydra_C"/>
</dbReference>
<gene>
    <name evidence="7" type="ORF">O4213_02420</name>
</gene>
<accession>A0ABT4MP90</accession>
<evidence type="ECO:0000256" key="6">
    <source>
        <dbReference type="RuleBase" id="RU003707"/>
    </source>
</evidence>
<comment type="caution">
    <text evidence="7">The sequence shown here is derived from an EMBL/GenBank/DDBJ whole genome shotgun (WGS) entry which is preliminary data.</text>
</comment>
<evidence type="ECO:0000256" key="3">
    <source>
        <dbReference type="ARBA" id="ARBA00022832"/>
    </source>
</evidence>
<comment type="function">
    <text evidence="1">Could possibly oxidize fatty acids using specific components.</text>
</comment>
<evidence type="ECO:0000313" key="7">
    <source>
        <dbReference type="EMBL" id="MCZ4548819.1"/>
    </source>
</evidence>
<comment type="catalytic activity">
    <reaction evidence="5">
        <text>a 4-saturated-(3S)-3-hydroxyacyl-CoA = a (3E)-enoyl-CoA + H2O</text>
        <dbReference type="Rhea" id="RHEA:20724"/>
        <dbReference type="ChEBI" id="CHEBI:15377"/>
        <dbReference type="ChEBI" id="CHEBI:58521"/>
        <dbReference type="ChEBI" id="CHEBI:137480"/>
        <dbReference type="EC" id="4.2.1.17"/>
    </reaction>
</comment>
<keyword evidence="3" id="KW-0443">Lipid metabolism</keyword>
<dbReference type="Proteomes" id="UP001067235">
    <property type="component" value="Unassembled WGS sequence"/>
</dbReference>
<sequence length="273" mass="27969">MPDSQLSVASESDSVQLTADGVLRIAVATEKAGNSLDRDCFNRGTEALLKVARGEIKAGAVLLLGTGANFCAGGNVRSFAAAPDRPVFLSGLAGDFHEFVKALVGANLPVVGAIQGWAAGAGMSLVTHCDVAIGGTATKMRPAYVGIGLTPDGGLTWSLPRVVGTARARDIILTNRILGATEALEIGLLSRVVDDEQVLATAEAAAADLVTGPWRTLAATRSLLSDSPTATLAEQLDAEARSISALSGVPEGIEGVDAFIEKRSPDYSSLNGN</sequence>
<evidence type="ECO:0000256" key="5">
    <source>
        <dbReference type="ARBA" id="ARBA00023717"/>
    </source>
</evidence>
<proteinExistence type="inferred from homology"/>
<comment type="catalytic activity">
    <reaction evidence="4">
        <text>a (3S)-3-hydroxyacyl-CoA = a (2E)-enoyl-CoA + H2O</text>
        <dbReference type="Rhea" id="RHEA:16105"/>
        <dbReference type="ChEBI" id="CHEBI:15377"/>
        <dbReference type="ChEBI" id="CHEBI:57318"/>
        <dbReference type="ChEBI" id="CHEBI:58856"/>
        <dbReference type="EC" id="4.2.1.17"/>
    </reaction>
</comment>
<dbReference type="SUPFAM" id="SSF52096">
    <property type="entry name" value="ClpP/crotonase"/>
    <property type="match status" value="1"/>
</dbReference>
<name>A0ABT4MP90_GORRU</name>